<feature type="compositionally biased region" description="Polar residues" evidence="5">
    <location>
        <begin position="141"/>
        <end position="156"/>
    </location>
</feature>
<feature type="compositionally biased region" description="Low complexity" evidence="5">
    <location>
        <begin position="342"/>
        <end position="353"/>
    </location>
</feature>
<feature type="compositionally biased region" description="Low complexity" evidence="5">
    <location>
        <begin position="255"/>
        <end position="265"/>
    </location>
</feature>
<dbReference type="InterPro" id="IPR038286">
    <property type="entry name" value="IPK_sf"/>
</dbReference>
<gene>
    <name evidence="6" type="primary">KCS1</name>
    <name evidence="6" type="ORF">SCUCBS95973_007572</name>
</gene>
<proteinExistence type="inferred from homology"/>
<dbReference type="Pfam" id="PF03770">
    <property type="entry name" value="IPK"/>
    <property type="match status" value="1"/>
</dbReference>
<protein>
    <recommendedName>
        <fullName evidence="4">Kinase</fullName>
        <ecNumber evidence="4">2.7.-.-</ecNumber>
    </recommendedName>
</protein>
<feature type="compositionally biased region" description="Polar residues" evidence="5">
    <location>
        <begin position="354"/>
        <end position="366"/>
    </location>
</feature>
<feature type="region of interest" description="Disordered" evidence="5">
    <location>
        <begin position="1"/>
        <end position="85"/>
    </location>
</feature>
<sequence>MAAAQRATDHGTSSSASVSDNGSPSTGSLVRSQIDDKEAFDEPADRLDLDLDSDDNGGHPRTPVALHPIDSGRASQPQQPLQATAHHDFTIPDTTTAQRHQQGMHPLNLAAPEQAAAAPVAQTAAVPTESSTPVPSPRRPQQFTSPSTVSAISSPDGYPTTSDFVAVLHDAKQPLSPGKSTRPNQQLYFSVQSSNADRSSSRDFFGAENSSRDSTVTRDYFDAAGQPGRPAASPPGAFHDGASNPIPIPTSKQLRPSSRSRATHSSTDDTDTESRNAFASLAKRRTNTRKESGDKSDGSTSTAVAAEDGDDSGEEKISALFVPHQSVEEGTESPPLGSTPNAAMAAAAAASSSTRQTSKDTFSSWRAGNISGEPEASRPVPIPSSDLPPDFSNKIRRQMSHSDQQYAARIASVPTTPSEEPEQVVSDSAETAVEMPSRPMSQFFEEPDMDLEPEPSQPRDAIELIPYKHQVGGHTTLWRFSKRAVCKQLTNRENEFYEKIERYHRDLLPFLPRYIGVLNVTFHKKPRRRSTMKKDDAATAERKQISQGELSKAIKGTAGEDAANAYPDRAAQPAAPTSRVVSQSIQISQAQVPTVTFIDNQHILPRHFLESSSASAHNTPRGSYSAATIDDNKLLREHVQRTVGGAGQGDFVLPEAPLRTTAIRPTLEGRHLNSWGATLVNKKLRNEVFNDAFLKQPVDVQKYQKGKSGRAVPRKVLQQHILRASNSESTLVTERERRASARAAHHDVPTSSPLKGDNLSGTTSMLVTQSDMGPVAKSLSEEAVLDGAESPKDVTGTSAPEAQNFVDQLRPLHRRRRYSGTGLRRKPKNVSDPRGDLKYYEGADEAAYKADMDDMTTTNTTTNTSRSSFNAPMALAAFDDPVKHEIANATALTADDITINHSTIAALDIQNQKGAAHGASNNEDRGGSVGPDGPTPVPGPVPFLEEPPAIASSPSEFRKFPRPINPKEAQTQSGSRQEYFLLLEDLTAGMKRPCIMDLKMGTRQYGVDASPKKQLSQQRKCASTTSRELGVRICGMQVWNASMESYVFHDKYFGRNVKAGQEFQSVLRQFLYDGSDLSSILRHIPTMLEKLEQLENIVCRLRGYRFYAASLLVFYDGDQSSKDDGSGMLTGGEDTAIEDSTTDFATDNEDGSVRDEIMRRRRQRRRNERKIDFKMADFANSVTDADLAKDRPCPPQHPSDVDRGFLQGLQSLQRYLKQIQREVRSEMGLAWELRNLDLGDVDLNDWDDSGDVSE</sequence>
<feature type="region of interest" description="Disordered" evidence="5">
    <location>
        <begin position="191"/>
        <end position="387"/>
    </location>
</feature>
<feature type="compositionally biased region" description="Polar residues" evidence="5">
    <location>
        <begin position="73"/>
        <end position="82"/>
    </location>
</feature>
<evidence type="ECO:0000256" key="4">
    <source>
        <dbReference type="RuleBase" id="RU363090"/>
    </source>
</evidence>
<dbReference type="EMBL" id="CAWUHB010000053">
    <property type="protein sequence ID" value="CAK7230435.1"/>
    <property type="molecule type" value="Genomic_DNA"/>
</dbReference>
<comment type="caution">
    <text evidence="6">The sequence shown here is derived from an EMBL/GenBank/DDBJ whole genome shotgun (WGS) entry which is preliminary data.</text>
</comment>
<dbReference type="GO" id="GO:0016301">
    <property type="term" value="F:kinase activity"/>
    <property type="evidence" value="ECO:0007669"/>
    <property type="project" value="UniProtKB-KW"/>
</dbReference>
<feature type="region of interest" description="Disordered" evidence="5">
    <location>
        <begin position="113"/>
        <end position="156"/>
    </location>
</feature>
<keyword evidence="3 4" id="KW-0418">Kinase</keyword>
<feature type="region of interest" description="Disordered" evidence="5">
    <location>
        <begin position="727"/>
        <end position="765"/>
    </location>
</feature>
<feature type="region of interest" description="Disordered" evidence="5">
    <location>
        <begin position="525"/>
        <end position="552"/>
    </location>
</feature>
<feature type="compositionally biased region" description="Basic and acidic residues" evidence="5">
    <location>
        <begin position="733"/>
        <end position="748"/>
    </location>
</feature>
<dbReference type="SUPFAM" id="SSF56104">
    <property type="entry name" value="SAICAR synthase-like"/>
    <property type="match status" value="1"/>
</dbReference>
<dbReference type="Gene3D" id="3.30.470.160">
    <property type="entry name" value="Inositol polyphosphate kinase"/>
    <property type="match status" value="1"/>
</dbReference>
<reference evidence="6 7" key="1">
    <citation type="submission" date="2024-01" db="EMBL/GenBank/DDBJ databases">
        <authorList>
            <person name="Allen C."/>
            <person name="Tagirdzhanova G."/>
        </authorList>
    </citation>
    <scope>NUCLEOTIDE SEQUENCE [LARGE SCALE GENOMIC DNA]</scope>
</reference>
<evidence type="ECO:0000313" key="6">
    <source>
        <dbReference type="EMBL" id="CAK7230435.1"/>
    </source>
</evidence>
<evidence type="ECO:0000256" key="3">
    <source>
        <dbReference type="ARBA" id="ARBA00022777"/>
    </source>
</evidence>
<organism evidence="6 7">
    <name type="scientific">Sporothrix curviconia</name>
    <dbReference type="NCBI Taxonomy" id="1260050"/>
    <lineage>
        <taxon>Eukaryota</taxon>
        <taxon>Fungi</taxon>
        <taxon>Dikarya</taxon>
        <taxon>Ascomycota</taxon>
        <taxon>Pezizomycotina</taxon>
        <taxon>Sordariomycetes</taxon>
        <taxon>Sordariomycetidae</taxon>
        <taxon>Ophiostomatales</taxon>
        <taxon>Ophiostomataceae</taxon>
        <taxon>Sporothrix</taxon>
    </lineage>
</organism>
<feature type="compositionally biased region" description="Polar residues" evidence="5">
    <location>
        <begin position="749"/>
        <end position="765"/>
    </location>
</feature>
<evidence type="ECO:0000313" key="7">
    <source>
        <dbReference type="Proteomes" id="UP001642405"/>
    </source>
</evidence>
<feature type="compositionally biased region" description="Basic and acidic residues" evidence="5">
    <location>
        <begin position="532"/>
        <end position="544"/>
    </location>
</feature>
<accession>A0ABP0CH63</accession>
<feature type="compositionally biased region" description="Polar residues" evidence="5">
    <location>
        <begin position="10"/>
        <end position="31"/>
    </location>
</feature>
<dbReference type="PANTHER" id="PTHR12400">
    <property type="entry name" value="INOSITOL POLYPHOSPHATE KINASE"/>
    <property type="match status" value="1"/>
</dbReference>
<evidence type="ECO:0000256" key="5">
    <source>
        <dbReference type="SAM" id="MobiDB-lite"/>
    </source>
</evidence>
<keyword evidence="7" id="KW-1185">Reference proteome</keyword>
<comment type="similarity">
    <text evidence="1 4">Belongs to the inositol phosphokinase (IPK) family.</text>
</comment>
<feature type="compositionally biased region" description="Low complexity" evidence="5">
    <location>
        <begin position="113"/>
        <end position="133"/>
    </location>
</feature>
<feature type="region of interest" description="Disordered" evidence="5">
    <location>
        <begin position="915"/>
        <end position="973"/>
    </location>
</feature>
<dbReference type="InterPro" id="IPR005522">
    <property type="entry name" value="IPK"/>
</dbReference>
<dbReference type="PANTHER" id="PTHR12400:SF21">
    <property type="entry name" value="KINASE"/>
    <property type="match status" value="1"/>
</dbReference>
<feature type="compositionally biased region" description="Basic and acidic residues" evidence="5">
    <location>
        <begin position="288"/>
        <end position="297"/>
    </location>
</feature>
<feature type="region of interest" description="Disordered" evidence="5">
    <location>
        <begin position="784"/>
        <end position="803"/>
    </location>
</feature>
<dbReference type="EC" id="2.7.-.-" evidence="4"/>
<name>A0ABP0CH63_9PEZI</name>
<evidence type="ECO:0000256" key="1">
    <source>
        <dbReference type="ARBA" id="ARBA00007374"/>
    </source>
</evidence>
<dbReference type="Proteomes" id="UP001642405">
    <property type="component" value="Unassembled WGS sequence"/>
</dbReference>
<evidence type="ECO:0000256" key="2">
    <source>
        <dbReference type="ARBA" id="ARBA00022679"/>
    </source>
</evidence>
<keyword evidence="2 4" id="KW-0808">Transferase</keyword>